<name>A0AAU9IEA5_9CILI</name>
<evidence type="ECO:0000313" key="2">
    <source>
        <dbReference type="Proteomes" id="UP001162131"/>
    </source>
</evidence>
<proteinExistence type="predicted"/>
<protein>
    <submittedName>
        <fullName evidence="1">Uncharacterized protein</fullName>
    </submittedName>
</protein>
<keyword evidence="2" id="KW-1185">Reference proteome</keyword>
<sequence length="88" mass="10499">MLDKNFSKEGYVVRFLKSNEISLYPTLMKHLKSIQGKIYEYLARPKANEGGINRVIWSIIFYDADPKVWNNFFHKFLSDLPWVKLKMQ</sequence>
<dbReference type="AlphaFoldDB" id="A0AAU9IEA5"/>
<dbReference type="EMBL" id="CAJZBQ010000002">
    <property type="protein sequence ID" value="CAG9310498.1"/>
    <property type="molecule type" value="Genomic_DNA"/>
</dbReference>
<reference evidence="1" key="1">
    <citation type="submission" date="2021-09" db="EMBL/GenBank/DDBJ databases">
        <authorList>
            <consortium name="AG Swart"/>
            <person name="Singh M."/>
            <person name="Singh A."/>
            <person name="Seah K."/>
            <person name="Emmerich C."/>
        </authorList>
    </citation>
    <scope>NUCLEOTIDE SEQUENCE</scope>
    <source>
        <strain evidence="1">ATCC30299</strain>
    </source>
</reference>
<comment type="caution">
    <text evidence="1">The sequence shown here is derived from an EMBL/GenBank/DDBJ whole genome shotgun (WGS) entry which is preliminary data.</text>
</comment>
<gene>
    <name evidence="1" type="ORF">BSTOLATCC_MIC1342</name>
</gene>
<dbReference type="Proteomes" id="UP001162131">
    <property type="component" value="Unassembled WGS sequence"/>
</dbReference>
<organism evidence="1 2">
    <name type="scientific">Blepharisma stoltei</name>
    <dbReference type="NCBI Taxonomy" id="1481888"/>
    <lineage>
        <taxon>Eukaryota</taxon>
        <taxon>Sar</taxon>
        <taxon>Alveolata</taxon>
        <taxon>Ciliophora</taxon>
        <taxon>Postciliodesmatophora</taxon>
        <taxon>Heterotrichea</taxon>
        <taxon>Heterotrichida</taxon>
        <taxon>Blepharismidae</taxon>
        <taxon>Blepharisma</taxon>
    </lineage>
</organism>
<evidence type="ECO:0000313" key="1">
    <source>
        <dbReference type="EMBL" id="CAG9310498.1"/>
    </source>
</evidence>
<accession>A0AAU9IEA5</accession>